<organism evidence="2 3">
    <name type="scientific">Stichopus japonicus</name>
    <name type="common">Sea cucumber</name>
    <dbReference type="NCBI Taxonomy" id="307972"/>
    <lineage>
        <taxon>Eukaryota</taxon>
        <taxon>Metazoa</taxon>
        <taxon>Echinodermata</taxon>
        <taxon>Eleutherozoa</taxon>
        <taxon>Echinozoa</taxon>
        <taxon>Holothuroidea</taxon>
        <taxon>Aspidochirotacea</taxon>
        <taxon>Aspidochirotida</taxon>
        <taxon>Stichopodidae</taxon>
        <taxon>Apostichopus</taxon>
    </lineage>
</organism>
<protein>
    <recommendedName>
        <fullName evidence="1">NACHT domain-containing protein</fullName>
    </recommendedName>
</protein>
<dbReference type="AlphaFoldDB" id="A0A2G8K7D3"/>
<reference evidence="2 3" key="1">
    <citation type="journal article" date="2017" name="PLoS Biol.">
        <title>The sea cucumber genome provides insights into morphological evolution and visceral regeneration.</title>
        <authorList>
            <person name="Zhang X."/>
            <person name="Sun L."/>
            <person name="Yuan J."/>
            <person name="Sun Y."/>
            <person name="Gao Y."/>
            <person name="Zhang L."/>
            <person name="Li S."/>
            <person name="Dai H."/>
            <person name="Hamel J.F."/>
            <person name="Liu C."/>
            <person name="Yu Y."/>
            <person name="Liu S."/>
            <person name="Lin W."/>
            <person name="Guo K."/>
            <person name="Jin S."/>
            <person name="Xu P."/>
            <person name="Storey K.B."/>
            <person name="Huan P."/>
            <person name="Zhang T."/>
            <person name="Zhou Y."/>
            <person name="Zhang J."/>
            <person name="Lin C."/>
            <person name="Li X."/>
            <person name="Xing L."/>
            <person name="Huo D."/>
            <person name="Sun M."/>
            <person name="Wang L."/>
            <person name="Mercier A."/>
            <person name="Li F."/>
            <person name="Yang H."/>
            <person name="Xiang J."/>
        </authorList>
    </citation>
    <scope>NUCLEOTIDE SEQUENCE [LARGE SCALE GENOMIC DNA]</scope>
    <source>
        <strain evidence="2">Shaxun</strain>
        <tissue evidence="2">Muscle</tissue>
    </source>
</reference>
<dbReference type="InterPro" id="IPR007111">
    <property type="entry name" value="NACHT_NTPase"/>
</dbReference>
<proteinExistence type="predicted"/>
<keyword evidence="3" id="KW-1185">Reference proteome</keyword>
<dbReference type="InterPro" id="IPR027417">
    <property type="entry name" value="P-loop_NTPase"/>
</dbReference>
<comment type="caution">
    <text evidence="2">The sequence shown here is derived from an EMBL/GenBank/DDBJ whole genome shotgun (WGS) entry which is preliminary data.</text>
</comment>
<dbReference type="SUPFAM" id="SSF52540">
    <property type="entry name" value="P-loop containing nucleoside triphosphate hydrolases"/>
    <property type="match status" value="1"/>
</dbReference>
<feature type="domain" description="NACHT" evidence="1">
    <location>
        <begin position="85"/>
        <end position="207"/>
    </location>
</feature>
<dbReference type="PROSITE" id="PS50837">
    <property type="entry name" value="NACHT"/>
    <property type="match status" value="1"/>
</dbReference>
<dbReference type="OrthoDB" id="120976at2759"/>
<dbReference type="Gene3D" id="3.40.50.300">
    <property type="entry name" value="P-loop containing nucleotide triphosphate hydrolases"/>
    <property type="match status" value="1"/>
</dbReference>
<dbReference type="Proteomes" id="UP000230750">
    <property type="component" value="Unassembled WGS sequence"/>
</dbReference>
<accession>A0A2G8K7D3</accession>
<evidence type="ECO:0000313" key="3">
    <source>
        <dbReference type="Proteomes" id="UP000230750"/>
    </source>
</evidence>
<dbReference type="PANTHER" id="PTHR46312">
    <property type="entry name" value="NACHT DOMAIN-CONTAINING PROTEIN"/>
    <property type="match status" value="1"/>
</dbReference>
<gene>
    <name evidence="2" type="ORF">BSL78_19295</name>
</gene>
<evidence type="ECO:0000313" key="2">
    <source>
        <dbReference type="EMBL" id="PIK43853.1"/>
    </source>
</evidence>
<name>A0A2G8K7D3_STIJA</name>
<dbReference type="Pfam" id="PF05729">
    <property type="entry name" value="NACHT"/>
    <property type="match status" value="1"/>
</dbReference>
<evidence type="ECO:0000259" key="1">
    <source>
        <dbReference type="PROSITE" id="PS50837"/>
    </source>
</evidence>
<sequence>MKYSLSAETNKLDQLITELKGKYKLLYDAVQPIPYIRDRMFCVDKVFVEGGIEYFEKTSGTTSNDIWKPLASYRHLYDMVGYKSKRQILEGDPGYGKSTLTLQLAYDWCNNNSNSPISKVKVLIFLRLRQLGGVQSIYEAISRFILAKDSKLSENDVKTLLNNSDSVLLILDGYDEYPDQDNMDTDVSLIIKKEILRDIDVILTTRSFKLPKHRAPQTSRVRLRGFDETARDQYIRKAVVVDNNDDEIKKIKLTLKQNPFLEICAKFHCFLLCSLI</sequence>
<dbReference type="EMBL" id="MRZV01000819">
    <property type="protein sequence ID" value="PIK43853.1"/>
    <property type="molecule type" value="Genomic_DNA"/>
</dbReference>
<dbReference type="STRING" id="307972.A0A2G8K7D3"/>
<dbReference type="PANTHER" id="PTHR46312:SF2">
    <property type="entry name" value="NUCLEOTIDE-BINDING OLIGOMERIZATION DOMAIN-CONTAINING PROTEIN 2-LIKE"/>
    <property type="match status" value="1"/>
</dbReference>